<gene>
    <name evidence="3" type="ORF">SAMN05216169_103114</name>
</gene>
<dbReference type="GO" id="GO:0009298">
    <property type="term" value="P:GDP-mannose biosynthetic process"/>
    <property type="evidence" value="ECO:0007669"/>
    <property type="project" value="TreeGrafter"/>
</dbReference>
<accession>A0A1I0TJZ5</accession>
<dbReference type="InterPro" id="IPR051161">
    <property type="entry name" value="Mannose-6P_isomerase_type2"/>
</dbReference>
<evidence type="ECO:0000259" key="2">
    <source>
        <dbReference type="Pfam" id="PF01050"/>
    </source>
</evidence>
<dbReference type="Proteomes" id="UP000198979">
    <property type="component" value="Unassembled WGS sequence"/>
</dbReference>
<dbReference type="Gene3D" id="2.60.120.10">
    <property type="entry name" value="Jelly Rolls"/>
    <property type="match status" value="1"/>
</dbReference>
<feature type="domain" description="Nucleotidyl transferase" evidence="1">
    <location>
        <begin position="4"/>
        <end position="266"/>
    </location>
</feature>
<keyword evidence="4" id="KW-1185">Reference proteome</keyword>
<proteinExistence type="predicted"/>
<name>A0A1I0TJZ5_9BACL</name>
<dbReference type="GO" id="GO:0004475">
    <property type="term" value="F:mannose-1-phosphate guanylyltransferase (GTP) activity"/>
    <property type="evidence" value="ECO:0007669"/>
    <property type="project" value="TreeGrafter"/>
</dbReference>
<dbReference type="PANTHER" id="PTHR46390">
    <property type="entry name" value="MANNOSE-1-PHOSPHATE GUANYLYLTRANSFERASE"/>
    <property type="match status" value="1"/>
</dbReference>
<protein>
    <submittedName>
        <fullName evidence="3">Mannose-1-phosphate guanylyltransferase</fullName>
    </submittedName>
</protein>
<evidence type="ECO:0000313" key="4">
    <source>
        <dbReference type="Proteomes" id="UP000198979"/>
    </source>
</evidence>
<dbReference type="InterPro" id="IPR029044">
    <property type="entry name" value="Nucleotide-diphossugar_trans"/>
</dbReference>
<dbReference type="PANTHER" id="PTHR46390:SF1">
    <property type="entry name" value="MANNOSE-1-PHOSPHATE GUANYLYLTRANSFERASE"/>
    <property type="match status" value="1"/>
</dbReference>
<organism evidence="3 4">
    <name type="scientific">Anoxybacillus pushchinoensis</name>
    <dbReference type="NCBI Taxonomy" id="150248"/>
    <lineage>
        <taxon>Bacteria</taxon>
        <taxon>Bacillati</taxon>
        <taxon>Bacillota</taxon>
        <taxon>Bacilli</taxon>
        <taxon>Bacillales</taxon>
        <taxon>Anoxybacillaceae</taxon>
        <taxon>Anoxybacillus</taxon>
    </lineage>
</organism>
<dbReference type="OrthoDB" id="9806359at2"/>
<feature type="domain" description="Mannose-6-phosphate isomerase type II C-terminal" evidence="2">
    <location>
        <begin position="337"/>
        <end position="440"/>
    </location>
</feature>
<dbReference type="AlphaFoldDB" id="A0A1I0TJZ5"/>
<dbReference type="Pfam" id="PF01050">
    <property type="entry name" value="MannoseP_isomer"/>
    <property type="match status" value="1"/>
</dbReference>
<dbReference type="InterPro" id="IPR005835">
    <property type="entry name" value="NTP_transferase_dom"/>
</dbReference>
<dbReference type="SUPFAM" id="SSF53448">
    <property type="entry name" value="Nucleotide-diphospho-sugar transferases"/>
    <property type="match status" value="1"/>
</dbReference>
<dbReference type="Pfam" id="PF00483">
    <property type="entry name" value="NTP_transferase"/>
    <property type="match status" value="1"/>
</dbReference>
<dbReference type="Gene3D" id="3.90.550.10">
    <property type="entry name" value="Spore Coat Polysaccharide Biosynthesis Protein SpsA, Chain A"/>
    <property type="match status" value="1"/>
</dbReference>
<dbReference type="STRING" id="150248.SAMN05216169_103114"/>
<dbReference type="CDD" id="cd02213">
    <property type="entry name" value="cupin_PMI_typeII_C"/>
    <property type="match status" value="1"/>
</dbReference>
<keyword evidence="3" id="KW-0548">Nucleotidyltransferase</keyword>
<dbReference type="InterPro" id="IPR011051">
    <property type="entry name" value="RmlC_Cupin_sf"/>
</dbReference>
<dbReference type="RefSeq" id="WP_091703379.1">
    <property type="nucleotide sequence ID" value="NZ_FOJQ01000031.1"/>
</dbReference>
<sequence>MKLVILSGGVGKRLWPISNEAHSKQFLQVISGEGGQFQSMLQRTWKQIKLAGLSQDSFIVANKAQIEIIHRQLDECVNVIEEPYQQDTFPAISLASVYLYHVNQIREDEVIVVLPIDLFVENRFFEQLKTLERAVRQKKALGLIGVRPTYPSEQYGYIVPNQNDKETYPSVCKFVEKPEAQYANKLIQQGALWNCGVFAFELKYMISLLTKMNIPTNYDLFLQRYQQLPKISFDYEVVEKEASVFVFPYNGYWKDLGTWDTLTEEIKEKKIGHGITSLECHNTHVINQLNIPMVVLGISNCIVAASPQGILVANKEASRSLKKAISNLDQRPMYEERRWGTYRVLDFVKMDDGQEVLTKRIHLDTGKNISYQKHENRSEVWTIISGEGELILNEQRSLVRAGSVVEIPVGMRHGIKAQTDLQFIEVQIGSPLIEEDIIRICYSWEEAIKLCEGKENEVEE</sequence>
<keyword evidence="3" id="KW-0808">Transferase</keyword>
<dbReference type="GO" id="GO:0005976">
    <property type="term" value="P:polysaccharide metabolic process"/>
    <property type="evidence" value="ECO:0007669"/>
    <property type="project" value="InterPro"/>
</dbReference>
<evidence type="ECO:0000259" key="1">
    <source>
        <dbReference type="Pfam" id="PF00483"/>
    </source>
</evidence>
<evidence type="ECO:0000313" key="3">
    <source>
        <dbReference type="EMBL" id="SFA52102.1"/>
    </source>
</evidence>
<dbReference type="InterPro" id="IPR001538">
    <property type="entry name" value="Man6P_isomerase-2_C"/>
</dbReference>
<dbReference type="SUPFAM" id="SSF51182">
    <property type="entry name" value="RmlC-like cupins"/>
    <property type="match status" value="1"/>
</dbReference>
<dbReference type="EMBL" id="FOJQ01000031">
    <property type="protein sequence ID" value="SFA52102.1"/>
    <property type="molecule type" value="Genomic_DNA"/>
</dbReference>
<dbReference type="InterPro" id="IPR014710">
    <property type="entry name" value="RmlC-like_jellyroll"/>
</dbReference>
<reference evidence="4" key="1">
    <citation type="submission" date="2016-10" db="EMBL/GenBank/DDBJ databases">
        <authorList>
            <person name="Varghese N."/>
            <person name="Submissions S."/>
        </authorList>
    </citation>
    <scope>NUCLEOTIDE SEQUENCE [LARGE SCALE GENOMIC DNA]</scope>
    <source>
        <strain evidence="4">K1</strain>
    </source>
</reference>